<dbReference type="InterPro" id="IPR018946">
    <property type="entry name" value="PhoD-like_MPP"/>
</dbReference>
<dbReference type="RefSeq" id="WP_142902232.1">
    <property type="nucleotide sequence ID" value="NZ_ML660087.1"/>
</dbReference>
<accession>A0A545U9D2</accession>
<dbReference type="InterPro" id="IPR052900">
    <property type="entry name" value="Phospholipid_Metab_Enz"/>
</dbReference>
<comment type="caution">
    <text evidence="2">The sequence shown here is derived from an EMBL/GenBank/DDBJ whole genome shotgun (WGS) entry which is preliminary data.</text>
</comment>
<gene>
    <name evidence="2" type="ORF">FKG94_00530</name>
</gene>
<dbReference type="InterPro" id="IPR029052">
    <property type="entry name" value="Metallo-depent_PP-like"/>
</dbReference>
<reference evidence="2 3" key="1">
    <citation type="submission" date="2019-06" db="EMBL/GenBank/DDBJ databases">
        <title>Whole genome sequence for Cellvibrionaceae sp. R142.</title>
        <authorList>
            <person name="Wang G."/>
        </authorList>
    </citation>
    <scope>NUCLEOTIDE SEQUENCE [LARGE SCALE GENOMIC DNA]</scope>
    <source>
        <strain evidence="2 3">R142</strain>
    </source>
</reference>
<evidence type="ECO:0000313" key="3">
    <source>
        <dbReference type="Proteomes" id="UP000319732"/>
    </source>
</evidence>
<dbReference type="Proteomes" id="UP000319732">
    <property type="component" value="Unassembled WGS sequence"/>
</dbReference>
<dbReference type="PANTHER" id="PTHR43606">
    <property type="entry name" value="PHOSPHATASE, PUTATIVE (AFU_ORTHOLOGUE AFUA_6G08710)-RELATED"/>
    <property type="match status" value="1"/>
</dbReference>
<organism evidence="2 3">
    <name type="scientific">Exilibacterium tricleocarpae</name>
    <dbReference type="NCBI Taxonomy" id="2591008"/>
    <lineage>
        <taxon>Bacteria</taxon>
        <taxon>Pseudomonadati</taxon>
        <taxon>Pseudomonadota</taxon>
        <taxon>Gammaproteobacteria</taxon>
        <taxon>Cellvibrionales</taxon>
        <taxon>Cellvibrionaceae</taxon>
        <taxon>Exilibacterium</taxon>
    </lineage>
</organism>
<sequence length="472" mass="54054">MIDLKPLSVGPVVGHTDADSVRLWGRARYELTGDGNPRRCFGVARVRRKASRGYEPPRYFKMNPNFDMSGIAVFSKLKPDTEYVFQMGWFFSDKDFSELFSTAEIDWHNASRGEFRSASNDTHSPCEFVFGSHRYRLRMLDGRWYDDRGDKAFRTILRQIRSGRETRKLLLVGDQPYTDDLSSLGSDHQVDEYLQRYQQAYSQRHIRALMSGISTYMTLDDNSLAADRSPHTGSGEPPSHHAAAHALQIYRASHSPLFKLNSHNRLVGTPNAYYYDFKDGCCEFFVTDTRTERRSEPESNAGEIIGQQQMCALLAWLNNGFDGVKFIVSSVPFFPDSTEPGDQHWGGFCRQRDQIFAHIRKHRIDKVIFLCGGSHSSVTAEMDISADGDDTLKIYSVIASAFYWPYPRNPYHRFHLSEPPVSADKNHAYRLGTVSDLFSGDGFVRVRATVDELTLWVYERKGKLVREIQYCF</sequence>
<dbReference type="Gene3D" id="3.60.21.70">
    <property type="entry name" value="PhoD-like phosphatase"/>
    <property type="match status" value="1"/>
</dbReference>
<proteinExistence type="predicted"/>
<dbReference type="OrthoDB" id="9795624at2"/>
<dbReference type="InterPro" id="IPR038607">
    <property type="entry name" value="PhoD-like_sf"/>
</dbReference>
<dbReference type="SUPFAM" id="SSF56300">
    <property type="entry name" value="Metallo-dependent phosphatases"/>
    <property type="match status" value="1"/>
</dbReference>
<name>A0A545U9D2_9GAMM</name>
<feature type="domain" description="PhoD-like phosphatase metallophosphatase" evidence="1">
    <location>
        <begin position="189"/>
        <end position="385"/>
    </location>
</feature>
<dbReference type="Pfam" id="PF09423">
    <property type="entry name" value="PhoD"/>
    <property type="match status" value="1"/>
</dbReference>
<keyword evidence="3" id="KW-1185">Reference proteome</keyword>
<dbReference type="EMBL" id="VHSG01000002">
    <property type="protein sequence ID" value="TQV86080.1"/>
    <property type="molecule type" value="Genomic_DNA"/>
</dbReference>
<evidence type="ECO:0000259" key="1">
    <source>
        <dbReference type="Pfam" id="PF09423"/>
    </source>
</evidence>
<dbReference type="PANTHER" id="PTHR43606:SF2">
    <property type="entry name" value="ALKALINE PHOSPHATASE FAMILY PROTEIN (AFU_ORTHOLOGUE AFUA_5G03860)"/>
    <property type="match status" value="1"/>
</dbReference>
<protein>
    <submittedName>
        <fullName evidence="2">Alkaline phosphatase family protein</fullName>
    </submittedName>
</protein>
<evidence type="ECO:0000313" key="2">
    <source>
        <dbReference type="EMBL" id="TQV86080.1"/>
    </source>
</evidence>
<dbReference type="AlphaFoldDB" id="A0A545U9D2"/>